<dbReference type="InterPro" id="IPR019606">
    <property type="entry name" value="GerMN"/>
</dbReference>
<keyword evidence="5" id="KW-1185">Reference proteome</keyword>
<dbReference type="EMBL" id="JTJC03000003">
    <property type="protein sequence ID" value="NHC35377.1"/>
    <property type="molecule type" value="Genomic_DNA"/>
</dbReference>
<dbReference type="Proteomes" id="UP000031532">
    <property type="component" value="Unassembled WGS sequence"/>
</dbReference>
<dbReference type="Pfam" id="PF10646">
    <property type="entry name" value="Germane"/>
    <property type="match status" value="1"/>
</dbReference>
<protein>
    <submittedName>
        <fullName evidence="4">Spore germination protein</fullName>
    </submittedName>
</protein>
<sequence>MVKQQQNRRIPVSGLVAGIAAVAVTAGGGAAWWHWQSNQKPTRPIAPPISGIQEAPKPQTPPVAQQQVEVFWLKGSGVRQQLIATTATTTADIKKQPTAALKTAFDNLLSGPKDGSVSTTIPQGTTLRELKVEKDGIHVNLSEDFTAGGGSTAMTGRVAQVIYTATSLDPNAKVWIEVEGEPLEVLGGEGLELEQPLTRQSLGENFTL</sequence>
<comment type="caution">
    <text evidence="4">The sequence shown here is derived from an EMBL/GenBank/DDBJ whole genome shotgun (WGS) entry which is preliminary data.</text>
</comment>
<evidence type="ECO:0000256" key="1">
    <source>
        <dbReference type="SAM" id="MobiDB-lite"/>
    </source>
</evidence>
<feature type="region of interest" description="Disordered" evidence="1">
    <location>
        <begin position="39"/>
        <end position="61"/>
    </location>
</feature>
<gene>
    <name evidence="4" type="ORF">QH73_0012040</name>
</gene>
<feature type="transmembrane region" description="Helical" evidence="2">
    <location>
        <begin position="12"/>
        <end position="35"/>
    </location>
</feature>
<accession>A0A9X5E561</accession>
<organism evidence="4 5">
    <name type="scientific">Scytonema millei VB511283</name>
    <dbReference type="NCBI Taxonomy" id="1245923"/>
    <lineage>
        <taxon>Bacteria</taxon>
        <taxon>Bacillati</taxon>
        <taxon>Cyanobacteriota</taxon>
        <taxon>Cyanophyceae</taxon>
        <taxon>Nostocales</taxon>
        <taxon>Scytonemataceae</taxon>
        <taxon>Scytonema</taxon>
    </lineage>
</organism>
<keyword evidence="2" id="KW-0472">Membrane</keyword>
<feature type="domain" description="GerMN" evidence="3">
    <location>
        <begin position="101"/>
        <end position="187"/>
    </location>
</feature>
<dbReference type="RefSeq" id="WP_039714185.1">
    <property type="nucleotide sequence ID" value="NZ_JTJC03000003.1"/>
</dbReference>
<dbReference type="AlphaFoldDB" id="A0A9X5E561"/>
<evidence type="ECO:0000313" key="4">
    <source>
        <dbReference type="EMBL" id="NHC35377.1"/>
    </source>
</evidence>
<evidence type="ECO:0000256" key="2">
    <source>
        <dbReference type="SAM" id="Phobius"/>
    </source>
</evidence>
<keyword evidence="2" id="KW-0812">Transmembrane</keyword>
<evidence type="ECO:0000259" key="3">
    <source>
        <dbReference type="SMART" id="SM00909"/>
    </source>
</evidence>
<proteinExistence type="predicted"/>
<dbReference type="OrthoDB" id="510914at2"/>
<evidence type="ECO:0000313" key="5">
    <source>
        <dbReference type="Proteomes" id="UP000031532"/>
    </source>
</evidence>
<dbReference type="SMART" id="SM00909">
    <property type="entry name" value="Germane"/>
    <property type="match status" value="1"/>
</dbReference>
<reference evidence="4 5" key="1">
    <citation type="journal article" date="2015" name="Genome Announc.">
        <title>Draft Genome Sequence of the Terrestrial Cyanobacterium Scytonema millei VB511283, Isolated from Eastern India.</title>
        <authorList>
            <person name="Sen D."/>
            <person name="Chandrababunaidu M.M."/>
            <person name="Singh D."/>
            <person name="Sanghi N."/>
            <person name="Ghorai A."/>
            <person name="Mishra G.P."/>
            <person name="Madduluri M."/>
            <person name="Adhikary S.P."/>
            <person name="Tripathy S."/>
        </authorList>
    </citation>
    <scope>NUCLEOTIDE SEQUENCE [LARGE SCALE GENOMIC DNA]</scope>
    <source>
        <strain evidence="4 5">VB511283</strain>
    </source>
</reference>
<keyword evidence="2" id="KW-1133">Transmembrane helix</keyword>
<name>A0A9X5E561_9CYAN</name>